<dbReference type="OrthoDB" id="595481at2"/>
<dbReference type="Pfam" id="PF12441">
    <property type="entry name" value="CopG_antitoxin"/>
    <property type="match status" value="1"/>
</dbReference>
<evidence type="ECO:0000313" key="2">
    <source>
        <dbReference type="Proteomes" id="UP000054908"/>
    </source>
</evidence>
<organism evidence="1 2">
    <name type="scientific">Legionella maceachernii</name>
    <dbReference type="NCBI Taxonomy" id="466"/>
    <lineage>
        <taxon>Bacteria</taxon>
        <taxon>Pseudomonadati</taxon>
        <taxon>Pseudomonadota</taxon>
        <taxon>Gammaproteobacteria</taxon>
        <taxon>Legionellales</taxon>
        <taxon>Legionellaceae</taxon>
        <taxon>Legionella</taxon>
    </lineage>
</organism>
<dbReference type="EMBL" id="LNYL01000050">
    <property type="protein sequence ID" value="KTD24593.1"/>
    <property type="molecule type" value="Genomic_DNA"/>
</dbReference>
<dbReference type="AlphaFoldDB" id="A0A0W0VX13"/>
<keyword evidence="2" id="KW-1185">Reference proteome</keyword>
<gene>
    <name evidence="1" type="ORF">Lmac_2680</name>
</gene>
<protein>
    <recommendedName>
        <fullName evidence="3">Antitoxin</fullName>
    </recommendedName>
</protein>
<sequence>MSNKTRLDPYEQDIEDNFEHLQSVTNLEKEKAMLKEVASNHVKRKKSITIRISELDLEAMQIKASKLGIPYQTYINMLIHKDAVSDFNT</sequence>
<dbReference type="PATRIC" id="fig|466.6.peg.2857"/>
<dbReference type="STRING" id="466.Lmac_2680"/>
<accession>A0A0W0VX13</accession>
<proteinExistence type="predicted"/>
<comment type="caution">
    <text evidence="1">The sequence shown here is derived from an EMBL/GenBank/DDBJ whole genome shotgun (WGS) entry which is preliminary data.</text>
</comment>
<name>A0A0W0VX13_9GAMM</name>
<dbReference type="InterPro" id="IPR022148">
    <property type="entry name" value="CopG_antitoxin"/>
</dbReference>
<dbReference type="RefSeq" id="WP_058453366.1">
    <property type="nucleotide sequence ID" value="NZ_CAAAIB010000002.1"/>
</dbReference>
<reference evidence="1 2" key="1">
    <citation type="submission" date="2015-11" db="EMBL/GenBank/DDBJ databases">
        <title>Genomic analysis of 38 Legionella species identifies large and diverse effector repertoires.</title>
        <authorList>
            <person name="Burstein D."/>
            <person name="Amaro F."/>
            <person name="Zusman T."/>
            <person name="Lifshitz Z."/>
            <person name="Cohen O."/>
            <person name="Gilbert J.A."/>
            <person name="Pupko T."/>
            <person name="Shuman H.A."/>
            <person name="Segal G."/>
        </authorList>
    </citation>
    <scope>NUCLEOTIDE SEQUENCE [LARGE SCALE GENOMIC DNA]</scope>
    <source>
        <strain evidence="1 2">PX-1-G2-E2</strain>
    </source>
</reference>
<evidence type="ECO:0000313" key="1">
    <source>
        <dbReference type="EMBL" id="KTD24593.1"/>
    </source>
</evidence>
<dbReference type="Proteomes" id="UP000054908">
    <property type="component" value="Unassembled WGS sequence"/>
</dbReference>
<evidence type="ECO:0008006" key="3">
    <source>
        <dbReference type="Google" id="ProtNLM"/>
    </source>
</evidence>